<accession>A0ABP4VB48</accession>
<protein>
    <recommendedName>
        <fullName evidence="4">Fumarate lyase N-terminal domain-containing protein</fullName>
    </recommendedName>
</protein>
<dbReference type="PANTHER" id="PTHR43172">
    <property type="entry name" value="ADENYLOSUCCINATE LYASE"/>
    <property type="match status" value="1"/>
</dbReference>
<name>A0ABP4VB48_9MICO</name>
<dbReference type="SUPFAM" id="SSF48557">
    <property type="entry name" value="L-aspartase-like"/>
    <property type="match status" value="1"/>
</dbReference>
<feature type="region of interest" description="Disordered" evidence="3">
    <location>
        <begin position="279"/>
        <end position="300"/>
    </location>
</feature>
<feature type="region of interest" description="Disordered" evidence="3">
    <location>
        <begin position="103"/>
        <end position="159"/>
    </location>
</feature>
<keyword evidence="6" id="KW-1185">Reference proteome</keyword>
<dbReference type="InterPro" id="IPR008948">
    <property type="entry name" value="L-Aspartase-like"/>
</dbReference>
<evidence type="ECO:0000259" key="4">
    <source>
        <dbReference type="Pfam" id="PF00206"/>
    </source>
</evidence>
<organism evidence="5 6">
    <name type="scientific">Isoptericola hypogeus</name>
    <dbReference type="NCBI Taxonomy" id="300179"/>
    <lineage>
        <taxon>Bacteria</taxon>
        <taxon>Bacillati</taxon>
        <taxon>Actinomycetota</taxon>
        <taxon>Actinomycetes</taxon>
        <taxon>Micrococcales</taxon>
        <taxon>Promicromonosporaceae</taxon>
        <taxon>Isoptericola</taxon>
    </lineage>
</organism>
<dbReference type="InterPro" id="IPR024083">
    <property type="entry name" value="Fumarase/histidase_N"/>
</dbReference>
<evidence type="ECO:0000256" key="3">
    <source>
        <dbReference type="SAM" id="MobiDB-lite"/>
    </source>
</evidence>
<feature type="region of interest" description="Disordered" evidence="3">
    <location>
        <begin position="473"/>
        <end position="504"/>
    </location>
</feature>
<evidence type="ECO:0000313" key="5">
    <source>
        <dbReference type="EMBL" id="GAA1721100.1"/>
    </source>
</evidence>
<dbReference type="PRINTS" id="PR00149">
    <property type="entry name" value="FUMRATELYASE"/>
</dbReference>
<dbReference type="Gene3D" id="1.10.275.10">
    <property type="entry name" value="Fumarase/aspartase (N-terminal domain)"/>
    <property type="match status" value="1"/>
</dbReference>
<dbReference type="Proteomes" id="UP001501138">
    <property type="component" value="Unassembled WGS sequence"/>
</dbReference>
<dbReference type="EMBL" id="BAAAPM010000003">
    <property type="protein sequence ID" value="GAA1721100.1"/>
    <property type="molecule type" value="Genomic_DNA"/>
</dbReference>
<dbReference type="PANTHER" id="PTHR43172:SF2">
    <property type="entry name" value="ADENYLOSUCCINATE LYASE C-TERMINAL DOMAIN-CONTAINING PROTEIN"/>
    <property type="match status" value="1"/>
</dbReference>
<gene>
    <name evidence="5" type="ORF">GCM10009809_15900</name>
</gene>
<proteinExistence type="inferred from homology"/>
<comment type="similarity">
    <text evidence="2">Belongs to the class-II fumarase/aspartase family.</text>
</comment>
<comment type="caution">
    <text evidence="5">The sequence shown here is derived from an EMBL/GenBank/DDBJ whole genome shotgun (WGS) entry which is preliminary data.</text>
</comment>
<dbReference type="Gene3D" id="1.20.200.10">
    <property type="entry name" value="Fumarase/aspartase (Central domain)"/>
    <property type="match status" value="1"/>
</dbReference>
<sequence length="538" mass="52203">MPDVGLLTPGADLAPGSPAGVTDDVAVLRALLAAEAAWVRAQARCGVVGPEVAALVDDAARRLADDDTAALALATDVARVAAGGGNPVIPLLARLRAEVQTAARAPGPGGTVAADGGSADGGSADGGSADGGSADGGSADGEAAPVATADGGPGGTDAAGREAAAARVVGAVHAGLTSQDVLDTALVLVLRDAARVSDAALGRAVAATAALARRYREVPALGRTLTQPAVPTTLGARCAGWLQAVAESRAALDRAAAELPLAYGGAAGTLAGTLALGAPFEPGSSGEPGSSVEPVETAPVPPPVEPVENAPPGATGLVDAWAAELGLPVTAGPWHVTRFPVLRAAAALAETCAALGTVAADVLVGARAEVGELREPAAPGRGASSAMAHKRNPVLSVLVRRSALAAPALLAQVAASAGQAVDERPDGAWHAEWAALQQLARHAVAASHAAAELLEGLEVVADAVAGNLRQQLGLGPGSAGADEEEPGDEAPGDEEAGGARAGADGVVDVGAATAVVDRVLSRYAPATGPSGERAGGAW</sequence>
<feature type="compositionally biased region" description="Low complexity" evidence="3">
    <location>
        <begin position="140"/>
        <end position="150"/>
    </location>
</feature>
<feature type="compositionally biased region" description="Acidic residues" evidence="3">
    <location>
        <begin position="481"/>
        <end position="496"/>
    </location>
</feature>
<reference evidence="6" key="1">
    <citation type="journal article" date="2019" name="Int. J. Syst. Evol. Microbiol.">
        <title>The Global Catalogue of Microorganisms (GCM) 10K type strain sequencing project: providing services to taxonomists for standard genome sequencing and annotation.</title>
        <authorList>
            <consortium name="The Broad Institute Genomics Platform"/>
            <consortium name="The Broad Institute Genome Sequencing Center for Infectious Disease"/>
            <person name="Wu L."/>
            <person name="Ma J."/>
        </authorList>
    </citation>
    <scope>NUCLEOTIDE SEQUENCE [LARGE SCALE GENOMIC DNA]</scope>
    <source>
        <strain evidence="6">JCM 15589</strain>
    </source>
</reference>
<keyword evidence="1" id="KW-0456">Lyase</keyword>
<evidence type="ECO:0000256" key="2">
    <source>
        <dbReference type="ARBA" id="ARBA00034772"/>
    </source>
</evidence>
<feature type="domain" description="Fumarate lyase N-terminal" evidence="4">
    <location>
        <begin position="168"/>
        <end position="272"/>
    </location>
</feature>
<dbReference type="InterPro" id="IPR022761">
    <property type="entry name" value="Fumarate_lyase_N"/>
</dbReference>
<dbReference type="InterPro" id="IPR000362">
    <property type="entry name" value="Fumarate_lyase_fam"/>
</dbReference>
<evidence type="ECO:0000256" key="1">
    <source>
        <dbReference type="ARBA" id="ARBA00023239"/>
    </source>
</evidence>
<evidence type="ECO:0000313" key="6">
    <source>
        <dbReference type="Proteomes" id="UP001501138"/>
    </source>
</evidence>
<feature type="compositionally biased region" description="Low complexity" evidence="3">
    <location>
        <begin position="279"/>
        <end position="298"/>
    </location>
</feature>
<dbReference type="RefSeq" id="WP_344247367.1">
    <property type="nucleotide sequence ID" value="NZ_BAAAPM010000003.1"/>
</dbReference>
<feature type="compositionally biased region" description="Gly residues" evidence="3">
    <location>
        <begin position="118"/>
        <end position="139"/>
    </location>
</feature>
<dbReference type="Pfam" id="PF00206">
    <property type="entry name" value="Lyase_1"/>
    <property type="match status" value="1"/>
</dbReference>